<evidence type="ECO:0000313" key="2">
    <source>
        <dbReference type="Proteomes" id="UP001344888"/>
    </source>
</evidence>
<dbReference type="EMBL" id="JARSFG010000003">
    <property type="protein sequence ID" value="MEC1177401.1"/>
    <property type="molecule type" value="Genomic_DNA"/>
</dbReference>
<comment type="caution">
    <text evidence="1">The sequence shown here is derived from an EMBL/GenBank/DDBJ whole genome shotgun (WGS) entry which is preliminary data.</text>
</comment>
<organism evidence="1 2">
    <name type="scientific">Metasolibacillus meyeri</name>
    <dbReference type="NCBI Taxonomy" id="1071052"/>
    <lineage>
        <taxon>Bacteria</taxon>
        <taxon>Bacillati</taxon>
        <taxon>Bacillota</taxon>
        <taxon>Bacilli</taxon>
        <taxon>Bacillales</taxon>
        <taxon>Caryophanaceae</taxon>
        <taxon>Metasolibacillus</taxon>
    </lineage>
</organism>
<accession>A0AAW9NRM4</accession>
<evidence type="ECO:0000313" key="1">
    <source>
        <dbReference type="EMBL" id="MEC1177401.1"/>
    </source>
</evidence>
<evidence type="ECO:0008006" key="3">
    <source>
        <dbReference type="Google" id="ProtNLM"/>
    </source>
</evidence>
<dbReference type="Proteomes" id="UP001344888">
    <property type="component" value="Unassembled WGS sequence"/>
</dbReference>
<proteinExistence type="predicted"/>
<name>A0AAW9NRM4_9BACL</name>
<keyword evidence="2" id="KW-1185">Reference proteome</keyword>
<gene>
    <name evidence="1" type="ORF">P9B03_02795</name>
</gene>
<dbReference type="RefSeq" id="WP_326121728.1">
    <property type="nucleotide sequence ID" value="NZ_JARSFG010000003.1"/>
</dbReference>
<protein>
    <recommendedName>
        <fullName evidence="3">SipL SPOCS domain-containing protein</fullName>
    </recommendedName>
</protein>
<reference evidence="1 2" key="1">
    <citation type="submission" date="2023-03" db="EMBL/GenBank/DDBJ databases">
        <title>Bacillus Genome Sequencing.</title>
        <authorList>
            <person name="Dunlap C."/>
        </authorList>
    </citation>
    <scope>NUCLEOTIDE SEQUENCE [LARGE SCALE GENOMIC DNA]</scope>
    <source>
        <strain evidence="1 2">B-59205</strain>
    </source>
</reference>
<dbReference type="AlphaFoldDB" id="A0AAW9NRM4"/>
<sequence length="217" mass="23568">MQENKSSQVRELICINVDKVYDWIVKELTFELTPQAPVEFPTLPADVDLANASIQCNVVPALTNPVVILNRENRCFTVGGKSVTLQQLTIQKNFIVTITIKTASCVVYESAPFNISRCEQITLCAPHGTDVSVTYTDLDCFVCSTGAIIPDFPIGGTPTITFSNLSITVSVCQSIQSTFPVTVEFLAEYCEPRADIAMGCSPASRPQKCGNIFPSGC</sequence>